<feature type="chain" id="PRO_5014954202" evidence="1">
    <location>
        <begin position="17"/>
        <end position="68"/>
    </location>
</feature>
<evidence type="ECO:0000256" key="1">
    <source>
        <dbReference type="SAM" id="SignalP"/>
    </source>
</evidence>
<reference evidence="2" key="1">
    <citation type="submission" date="2018-01" db="EMBL/GenBank/DDBJ databases">
        <title>An insight into the sialome of Amazonian anophelines.</title>
        <authorList>
            <person name="Ribeiro J.M."/>
            <person name="Scarpassa V."/>
            <person name="Calvo E."/>
        </authorList>
    </citation>
    <scope>NUCLEOTIDE SEQUENCE</scope>
    <source>
        <tissue evidence="2">Salivary glands</tissue>
    </source>
</reference>
<dbReference type="AlphaFoldDB" id="A0A2M4CES6"/>
<name>A0A2M4CES6_9DIPT</name>
<sequence length="68" mass="7648">MVKFCATFIVVVAVAAEDDCERSCLKRQNVVFSFHELWSDFRSQNERSKQVLTFPNHFPPAASLGNGA</sequence>
<organism evidence="2">
    <name type="scientific">Anopheles marajoara</name>
    <dbReference type="NCBI Taxonomy" id="58244"/>
    <lineage>
        <taxon>Eukaryota</taxon>
        <taxon>Metazoa</taxon>
        <taxon>Ecdysozoa</taxon>
        <taxon>Arthropoda</taxon>
        <taxon>Hexapoda</taxon>
        <taxon>Insecta</taxon>
        <taxon>Pterygota</taxon>
        <taxon>Neoptera</taxon>
        <taxon>Endopterygota</taxon>
        <taxon>Diptera</taxon>
        <taxon>Nematocera</taxon>
        <taxon>Culicoidea</taxon>
        <taxon>Culicidae</taxon>
        <taxon>Anophelinae</taxon>
        <taxon>Anopheles</taxon>
    </lineage>
</organism>
<dbReference type="EMBL" id="GGFJ01014696">
    <property type="protein sequence ID" value="MBW63837.1"/>
    <property type="molecule type" value="Transcribed_RNA"/>
</dbReference>
<feature type="signal peptide" evidence="1">
    <location>
        <begin position="1"/>
        <end position="16"/>
    </location>
</feature>
<accession>A0A2M4CES6</accession>
<proteinExistence type="predicted"/>
<evidence type="ECO:0000313" key="2">
    <source>
        <dbReference type="EMBL" id="MBW63837.1"/>
    </source>
</evidence>
<protein>
    <submittedName>
        <fullName evidence="2">Putative secreted protein</fullName>
    </submittedName>
</protein>
<keyword evidence="1" id="KW-0732">Signal</keyword>